<dbReference type="PANTHER" id="PTHR30576:SF0">
    <property type="entry name" value="UNDECAPRENYL-PHOSPHATE N-ACETYLGALACTOSAMINYL 1-PHOSPHATE TRANSFERASE-RELATED"/>
    <property type="match status" value="1"/>
</dbReference>
<evidence type="ECO:0000256" key="5">
    <source>
        <dbReference type="ARBA" id="ARBA00022989"/>
    </source>
</evidence>
<feature type="transmembrane region" description="Helical" evidence="7">
    <location>
        <begin position="47"/>
        <end position="73"/>
    </location>
</feature>
<organism evidence="9 10">
    <name type="scientific">Corynebacterium occultum</name>
    <dbReference type="NCBI Taxonomy" id="2675219"/>
    <lineage>
        <taxon>Bacteria</taxon>
        <taxon>Bacillati</taxon>
        <taxon>Actinomycetota</taxon>
        <taxon>Actinomycetes</taxon>
        <taxon>Mycobacteriales</taxon>
        <taxon>Corynebacteriaceae</taxon>
        <taxon>Corynebacterium</taxon>
    </lineage>
</organism>
<dbReference type="InterPro" id="IPR003362">
    <property type="entry name" value="Bact_transf"/>
</dbReference>
<accession>A0A6B8WEV6</accession>
<dbReference type="Gene3D" id="3.40.50.720">
    <property type="entry name" value="NAD(P)-binding Rossmann-like Domain"/>
    <property type="match status" value="1"/>
</dbReference>
<dbReference type="RefSeq" id="WP_231598781.1">
    <property type="nucleotide sequence ID" value="NZ_CP046455.1"/>
</dbReference>
<dbReference type="GO" id="GO:0016020">
    <property type="term" value="C:membrane"/>
    <property type="evidence" value="ECO:0007669"/>
    <property type="project" value="UniProtKB-SubCell"/>
</dbReference>
<feature type="domain" description="Bacterial sugar transferase" evidence="8">
    <location>
        <begin position="284"/>
        <end position="467"/>
    </location>
</feature>
<evidence type="ECO:0000313" key="10">
    <source>
        <dbReference type="Proteomes" id="UP000424462"/>
    </source>
</evidence>
<dbReference type="EMBL" id="CP046455">
    <property type="protein sequence ID" value="QGU08520.1"/>
    <property type="molecule type" value="Genomic_DNA"/>
</dbReference>
<comment type="similarity">
    <text evidence="2">Belongs to the bacterial sugar transferase family.</text>
</comment>
<evidence type="ECO:0000256" key="4">
    <source>
        <dbReference type="ARBA" id="ARBA00022692"/>
    </source>
</evidence>
<dbReference type="EC" id="2.7.8.31" evidence="9"/>
<reference evidence="9 10" key="1">
    <citation type="submission" date="2019-11" db="EMBL/GenBank/DDBJ databases">
        <title>Complete genome sequence of Corynebacterium kalinowskii 1959, a novel Corynebacterium species isolated from soil of a small paddock in Vilsendorf, Germany.</title>
        <authorList>
            <person name="Schaffert L."/>
            <person name="Ruwe M."/>
            <person name="Milse J."/>
            <person name="Hanuschka K."/>
            <person name="Ortseifen V."/>
            <person name="Droste J."/>
            <person name="Brandt D."/>
            <person name="Schlueter L."/>
            <person name="Kutter Y."/>
            <person name="Vinke S."/>
            <person name="Viehoefer P."/>
            <person name="Jacob L."/>
            <person name="Luebke N.-C."/>
            <person name="Schulte-Berndt E."/>
            <person name="Hain C."/>
            <person name="Linder M."/>
            <person name="Schmidt P."/>
            <person name="Wollenschlaeger L."/>
            <person name="Luttermann T."/>
            <person name="Thieme E."/>
            <person name="Hassa J."/>
            <person name="Haak M."/>
            <person name="Wittchen M."/>
            <person name="Mentz A."/>
            <person name="Persicke M."/>
            <person name="Busche T."/>
            <person name="Ruckert C."/>
        </authorList>
    </citation>
    <scope>NUCLEOTIDE SEQUENCE [LARGE SCALE GENOMIC DNA]</scope>
    <source>
        <strain evidence="9 10">2039</strain>
    </source>
</reference>
<evidence type="ECO:0000256" key="3">
    <source>
        <dbReference type="ARBA" id="ARBA00022679"/>
    </source>
</evidence>
<dbReference type="PANTHER" id="PTHR30576">
    <property type="entry name" value="COLANIC BIOSYNTHESIS UDP-GLUCOSE LIPID CARRIER TRANSFERASE"/>
    <property type="match status" value="1"/>
</dbReference>
<proteinExistence type="inferred from homology"/>
<feature type="transmembrane region" description="Helical" evidence="7">
    <location>
        <begin position="94"/>
        <end position="113"/>
    </location>
</feature>
<protein>
    <submittedName>
        <fullName evidence="9">UDP-glucose:undecaprenyl-phosphate glucose-1-phosphate transferase</fullName>
        <ecNumber evidence="9">2.7.8.31</ecNumber>
    </submittedName>
</protein>
<feature type="transmembrane region" description="Helical" evidence="7">
    <location>
        <begin position="119"/>
        <end position="140"/>
    </location>
</feature>
<dbReference type="Proteomes" id="UP000424462">
    <property type="component" value="Chromosome"/>
</dbReference>
<evidence type="ECO:0000256" key="2">
    <source>
        <dbReference type="ARBA" id="ARBA00006464"/>
    </source>
</evidence>
<evidence type="ECO:0000313" key="9">
    <source>
        <dbReference type="EMBL" id="QGU08520.1"/>
    </source>
</evidence>
<name>A0A6B8WEV6_9CORY</name>
<keyword evidence="3 9" id="KW-0808">Transferase</keyword>
<dbReference type="AlphaFoldDB" id="A0A6B8WEV6"/>
<dbReference type="GO" id="GO:0089702">
    <property type="term" value="F:undecaprenyl-phosphate glucose phosphotransferase activity"/>
    <property type="evidence" value="ECO:0007669"/>
    <property type="project" value="UniProtKB-EC"/>
</dbReference>
<dbReference type="InterPro" id="IPR017475">
    <property type="entry name" value="EPS_sugar_tfrase"/>
</dbReference>
<keyword evidence="6 7" id="KW-0472">Membrane</keyword>
<comment type="subcellular location">
    <subcellularLocation>
        <location evidence="1">Membrane</location>
        <topology evidence="1">Multi-pass membrane protein</topology>
    </subcellularLocation>
</comment>
<evidence type="ECO:0000256" key="7">
    <source>
        <dbReference type="SAM" id="Phobius"/>
    </source>
</evidence>
<feature type="transmembrane region" description="Helical" evidence="7">
    <location>
        <begin position="287"/>
        <end position="310"/>
    </location>
</feature>
<keyword evidence="10" id="KW-1185">Reference proteome</keyword>
<keyword evidence="4 7" id="KW-0812">Transmembrane</keyword>
<evidence type="ECO:0000259" key="8">
    <source>
        <dbReference type="Pfam" id="PF02397"/>
    </source>
</evidence>
<dbReference type="KEGG" id="cok:COCCU_13105"/>
<evidence type="ECO:0000256" key="1">
    <source>
        <dbReference type="ARBA" id="ARBA00004141"/>
    </source>
</evidence>
<keyword evidence="5 7" id="KW-1133">Transmembrane helix</keyword>
<dbReference type="NCBIfam" id="TIGR03025">
    <property type="entry name" value="EPS_sugtrans"/>
    <property type="match status" value="1"/>
</dbReference>
<gene>
    <name evidence="9" type="primary">wcaJ</name>
    <name evidence="9" type="ORF">COCCU_13105</name>
</gene>
<evidence type="ECO:0000256" key="6">
    <source>
        <dbReference type="ARBA" id="ARBA00023136"/>
    </source>
</evidence>
<sequence length="471" mass="52732">MVTGNPGASARQTVLNNSLQKIHTSTRWYVLLGRQITDPLQRLSDAFVVFMVCLLLTDSLPVLNALGITLFLMSVPHFYRFRLSISVLDDLPRLLLVGTIAPFIVYPLLHPGAEVTDNAIFSLAIVGGLLLSKITVSVFLRIRRSQKPELLSRTLILGSGELARELTQNLVNSPKFGLHPVAVLHNEEEPGPGIPGVALQPLDSNLPDLIRRYRANTVIIAFGCYDDEKLLRVLRSCIREDAELYLIPRLPEYHNRDESTEMIGAIPLRHVSRAAFRSLTWFCKRPFDILVSGIALIALSPLLGMLSLLVKRDTPDAPVLFRQTRIGLDGAPFELLKFRTLTPADPNESDSQWNIAGDKRLRPLGAMMRKFSLDELPQIYNVFRGDMALVGPRPERPYFVDKFALEIPGYDARHRVPVGLTGWAAINGLRGDTSIKERVLYDNYYIENWSPWLDAKILMLTFIAVFKGSGG</sequence>
<dbReference type="Pfam" id="PF02397">
    <property type="entry name" value="Bac_transf"/>
    <property type="match status" value="1"/>
</dbReference>